<dbReference type="SUPFAM" id="SSF46785">
    <property type="entry name" value="Winged helix' DNA-binding domain"/>
    <property type="match status" value="1"/>
</dbReference>
<comment type="caution">
    <text evidence="6">The sequence shown here is derived from an EMBL/GenBank/DDBJ whole genome shotgun (WGS) entry which is preliminary data.</text>
</comment>
<organism evidence="6 7">
    <name type="scientific">Amycolatopsis deserti</name>
    <dbReference type="NCBI Taxonomy" id="185696"/>
    <lineage>
        <taxon>Bacteria</taxon>
        <taxon>Bacillati</taxon>
        <taxon>Actinomycetota</taxon>
        <taxon>Actinomycetes</taxon>
        <taxon>Pseudonocardiales</taxon>
        <taxon>Pseudonocardiaceae</taxon>
        <taxon>Amycolatopsis</taxon>
    </lineage>
</organism>
<accession>A0ABQ3J756</accession>
<evidence type="ECO:0000256" key="2">
    <source>
        <dbReference type="ARBA" id="ARBA00023015"/>
    </source>
</evidence>
<dbReference type="SUPFAM" id="SSF53850">
    <property type="entry name" value="Periplasmic binding protein-like II"/>
    <property type="match status" value="1"/>
</dbReference>
<dbReference type="CDD" id="cd08423">
    <property type="entry name" value="PBP2_LTTR_like_6"/>
    <property type="match status" value="1"/>
</dbReference>
<dbReference type="InterPro" id="IPR036390">
    <property type="entry name" value="WH_DNA-bd_sf"/>
</dbReference>
<name>A0ABQ3J756_9PSEU</name>
<dbReference type="PANTHER" id="PTHR30346:SF29">
    <property type="entry name" value="LYSR SUBSTRATE-BINDING"/>
    <property type="match status" value="1"/>
</dbReference>
<dbReference type="Gene3D" id="1.10.10.10">
    <property type="entry name" value="Winged helix-like DNA-binding domain superfamily/Winged helix DNA-binding domain"/>
    <property type="match status" value="1"/>
</dbReference>
<dbReference type="RefSeq" id="WP_191246470.1">
    <property type="nucleotide sequence ID" value="NZ_BNAU01000005.1"/>
</dbReference>
<comment type="similarity">
    <text evidence="1">Belongs to the LysR transcriptional regulatory family.</text>
</comment>
<feature type="domain" description="HTH lysR-type" evidence="5">
    <location>
        <begin position="2"/>
        <end position="59"/>
    </location>
</feature>
<dbReference type="InterPro" id="IPR005119">
    <property type="entry name" value="LysR_subst-bd"/>
</dbReference>
<evidence type="ECO:0000256" key="3">
    <source>
        <dbReference type="ARBA" id="ARBA00023125"/>
    </source>
</evidence>
<dbReference type="PROSITE" id="PS50931">
    <property type="entry name" value="HTH_LYSR"/>
    <property type="match status" value="1"/>
</dbReference>
<keyword evidence="7" id="KW-1185">Reference proteome</keyword>
<sequence>MFDVRRVLLLAEVADHGSLTAAAEAAGMTTSAASQQMSRLESETGQPLLERFPRGVRLTDAGAALAARGRAIRRELRAAEADLDSFARLDRGTLRLGSFPTVSASLLPLALTRFSRKHPGTRATVRSGVLSQLLEFLHTGETELALLWDYRWNRIDDDALVLTHLLDDPTVLVVPANSELLDVPEVSLTGLSRQDWIIRADNHPVAEVLRRSCRLAGFEPHIAYESHDYQEAQAMVAAGLGIAIAPRLALTNRRNDVRLIPFGSDVPAPTRRILLAQARNRTPTPAALAMTAILHAVADKFTGSALDRNQLGSVRHSSSARTGR</sequence>
<dbReference type="InterPro" id="IPR036388">
    <property type="entry name" value="WH-like_DNA-bd_sf"/>
</dbReference>
<protein>
    <submittedName>
        <fullName evidence="6">LysR family transcriptional regulator</fullName>
    </submittedName>
</protein>
<gene>
    <name evidence="6" type="ORF">GCM10017786_43480</name>
</gene>
<dbReference type="PANTHER" id="PTHR30346">
    <property type="entry name" value="TRANSCRIPTIONAL DUAL REGULATOR HCAR-RELATED"/>
    <property type="match status" value="1"/>
</dbReference>
<dbReference type="Gene3D" id="3.40.190.10">
    <property type="entry name" value="Periplasmic binding protein-like II"/>
    <property type="match status" value="2"/>
</dbReference>
<reference evidence="7" key="1">
    <citation type="journal article" date="2019" name="Int. J. Syst. Evol. Microbiol.">
        <title>The Global Catalogue of Microorganisms (GCM) 10K type strain sequencing project: providing services to taxonomists for standard genome sequencing and annotation.</title>
        <authorList>
            <consortium name="The Broad Institute Genomics Platform"/>
            <consortium name="The Broad Institute Genome Sequencing Center for Infectious Disease"/>
            <person name="Wu L."/>
            <person name="Ma J."/>
        </authorList>
    </citation>
    <scope>NUCLEOTIDE SEQUENCE [LARGE SCALE GENOMIC DNA]</scope>
    <source>
        <strain evidence="7">CGMCC 4.7677</strain>
    </source>
</reference>
<dbReference type="InterPro" id="IPR000847">
    <property type="entry name" value="LysR_HTH_N"/>
</dbReference>
<evidence type="ECO:0000256" key="1">
    <source>
        <dbReference type="ARBA" id="ARBA00009437"/>
    </source>
</evidence>
<keyword evidence="2" id="KW-0805">Transcription regulation</keyword>
<dbReference type="EMBL" id="BNAU01000005">
    <property type="protein sequence ID" value="GHF05317.1"/>
    <property type="molecule type" value="Genomic_DNA"/>
</dbReference>
<dbReference type="Proteomes" id="UP000605897">
    <property type="component" value="Unassembled WGS sequence"/>
</dbReference>
<evidence type="ECO:0000259" key="5">
    <source>
        <dbReference type="PROSITE" id="PS50931"/>
    </source>
</evidence>
<evidence type="ECO:0000313" key="6">
    <source>
        <dbReference type="EMBL" id="GHF05317.1"/>
    </source>
</evidence>
<proteinExistence type="inferred from homology"/>
<evidence type="ECO:0000313" key="7">
    <source>
        <dbReference type="Proteomes" id="UP000605897"/>
    </source>
</evidence>
<keyword evidence="4" id="KW-0804">Transcription</keyword>
<evidence type="ECO:0000256" key="4">
    <source>
        <dbReference type="ARBA" id="ARBA00023163"/>
    </source>
</evidence>
<keyword evidence="3" id="KW-0238">DNA-binding</keyword>
<dbReference type="Pfam" id="PF03466">
    <property type="entry name" value="LysR_substrate"/>
    <property type="match status" value="1"/>
</dbReference>
<dbReference type="Pfam" id="PF00126">
    <property type="entry name" value="HTH_1"/>
    <property type="match status" value="1"/>
</dbReference>